<protein>
    <submittedName>
        <fullName evidence="3">Uncharacterized protein LOC107226828 isoform X2</fullName>
    </submittedName>
</protein>
<evidence type="ECO:0000313" key="3">
    <source>
        <dbReference type="RefSeq" id="XP_046595815.1"/>
    </source>
</evidence>
<feature type="transmembrane region" description="Helical" evidence="1">
    <location>
        <begin position="122"/>
        <end position="138"/>
    </location>
</feature>
<feature type="transmembrane region" description="Helical" evidence="1">
    <location>
        <begin position="417"/>
        <end position="437"/>
    </location>
</feature>
<evidence type="ECO:0000313" key="2">
    <source>
        <dbReference type="Proteomes" id="UP000829291"/>
    </source>
</evidence>
<gene>
    <name evidence="3" type="primary">LOC107226828</name>
</gene>
<dbReference type="GeneID" id="107226828"/>
<feature type="transmembrane region" description="Helical" evidence="1">
    <location>
        <begin position="449"/>
        <end position="466"/>
    </location>
</feature>
<feature type="transmembrane region" description="Helical" evidence="1">
    <location>
        <begin position="247"/>
        <end position="269"/>
    </location>
</feature>
<keyword evidence="1" id="KW-0812">Transmembrane</keyword>
<dbReference type="RefSeq" id="XP_046595815.1">
    <property type="nucleotide sequence ID" value="XM_046739859.1"/>
</dbReference>
<feature type="transmembrane region" description="Helical" evidence="1">
    <location>
        <begin position="534"/>
        <end position="554"/>
    </location>
</feature>
<feature type="transmembrane region" description="Helical" evidence="1">
    <location>
        <begin position="178"/>
        <end position="202"/>
    </location>
</feature>
<feature type="transmembrane region" description="Helical" evidence="1">
    <location>
        <begin position="317"/>
        <end position="337"/>
    </location>
</feature>
<dbReference type="InterPro" id="IPR039527">
    <property type="entry name" value="PIGG/GPI7"/>
</dbReference>
<dbReference type="PANTHER" id="PTHR23072">
    <property type="entry name" value="PHOSPHATIDYLINOSITOL GLYCAN-RELATED"/>
    <property type="match status" value="1"/>
</dbReference>
<feature type="transmembrane region" description="Helical" evidence="1">
    <location>
        <begin position="575"/>
        <end position="595"/>
    </location>
</feature>
<keyword evidence="1" id="KW-0472">Membrane</keyword>
<name>A0ABM3G6C7_NEOLC</name>
<evidence type="ECO:0000256" key="1">
    <source>
        <dbReference type="SAM" id="Phobius"/>
    </source>
</evidence>
<keyword evidence="1" id="KW-1133">Transmembrane helix</keyword>
<dbReference type="Proteomes" id="UP000829291">
    <property type="component" value="Chromosome 5"/>
</dbReference>
<accession>A0ABM3G6C7</accession>
<reference evidence="3" key="1">
    <citation type="submission" date="2025-08" db="UniProtKB">
        <authorList>
            <consortium name="RefSeq"/>
        </authorList>
    </citation>
    <scope>IDENTIFICATION</scope>
    <source>
        <tissue evidence="3">Thorax and Abdomen</tissue>
    </source>
</reference>
<feature type="transmembrane region" description="Helical" evidence="1">
    <location>
        <begin position="377"/>
        <end position="397"/>
    </location>
</feature>
<keyword evidence="2" id="KW-1185">Reference proteome</keyword>
<feature type="transmembrane region" description="Helical" evidence="1">
    <location>
        <begin position="349"/>
        <end position="370"/>
    </location>
</feature>
<sequence length="649" mass="73690">MGENDLAPTLAVLTGLPIPSSSYGSLNSVFLNELSDEQLLYALHYNTARLMNLTSKLGIKYIDDPAYVLFENAIKQHGRYLRSVNLRNQFQLRNTIRILYTKTTEYLSERINDFLNTSDVPIQYLAFVLIFEAVIILVNQMDENTANRKFNFFVIFITNLMILTWVLATGMSKRGTSFIYMTTAKGFVIANVAVLMCCNSYIMGTQKSFLTRLFSASTEVAENSKESIDTISSRIQLATSKHKNMNLLLVFLMSGTIVHATSLLELSYIKQEKWVWFFLWTSMCFFIIYKHIGTIYQSETPETSHELLNESQNVKHGVITVVSSILIMHRTIMAYTTVDNWVSHNDNRLCTSLCLILGLVLLGFTCSIYYEPFTSAVDKFITCILLGLICCSIYALNAAQGNVLLPKYPESDGALEILFFWLTWISIMGYGIGFCTIQTCCKGMSNSKQLIAVAITCWACFTALLTRSHKVLLISVEMLFGQAISDVFKKHNQCSILSHVWLGHLFFHHQGYTYSLDSIDMATGLLFSKKMCTLMYEVLLVINTFSAPVLSYLICIHGMLSNNSKTSTSQGISEVNMIFGYCRFFLMAVYLLGMFVHRHNEWLWNILSPKLLYEIVYTFLIAFVMISAQVTGLLHDLSVKLRMPFTEPM</sequence>
<dbReference type="PANTHER" id="PTHR23072:SF0">
    <property type="entry name" value="GPI ETHANOLAMINE PHOSPHATE TRANSFERASE 2"/>
    <property type="match status" value="1"/>
</dbReference>
<feature type="transmembrane region" description="Helical" evidence="1">
    <location>
        <begin position="275"/>
        <end position="296"/>
    </location>
</feature>
<proteinExistence type="predicted"/>
<organism evidence="2 3">
    <name type="scientific">Neodiprion lecontei</name>
    <name type="common">Redheaded pine sawfly</name>
    <dbReference type="NCBI Taxonomy" id="441921"/>
    <lineage>
        <taxon>Eukaryota</taxon>
        <taxon>Metazoa</taxon>
        <taxon>Ecdysozoa</taxon>
        <taxon>Arthropoda</taxon>
        <taxon>Hexapoda</taxon>
        <taxon>Insecta</taxon>
        <taxon>Pterygota</taxon>
        <taxon>Neoptera</taxon>
        <taxon>Endopterygota</taxon>
        <taxon>Hymenoptera</taxon>
        <taxon>Tenthredinoidea</taxon>
        <taxon>Diprionidae</taxon>
        <taxon>Diprioninae</taxon>
        <taxon>Neodiprion</taxon>
    </lineage>
</organism>
<feature type="transmembrane region" description="Helical" evidence="1">
    <location>
        <begin position="150"/>
        <end position="172"/>
    </location>
</feature>
<feature type="transmembrane region" description="Helical" evidence="1">
    <location>
        <begin position="615"/>
        <end position="634"/>
    </location>
</feature>